<feature type="transmembrane region" description="Helical" evidence="6">
    <location>
        <begin position="7"/>
        <end position="28"/>
    </location>
</feature>
<evidence type="ECO:0000256" key="2">
    <source>
        <dbReference type="ARBA" id="ARBA00009142"/>
    </source>
</evidence>
<evidence type="ECO:0000256" key="3">
    <source>
        <dbReference type="ARBA" id="ARBA00022692"/>
    </source>
</evidence>
<feature type="transmembrane region" description="Helical" evidence="6">
    <location>
        <begin position="138"/>
        <end position="171"/>
    </location>
</feature>
<dbReference type="Pfam" id="PF01925">
    <property type="entry name" value="TauE"/>
    <property type="match status" value="1"/>
</dbReference>
<keyword evidence="5 6" id="KW-0472">Membrane</keyword>
<sequence length="260" mass="28039">MLEIIYFLVAILATTIGATAGLGGGVVIKPVLDSMNTFSLPTVNLLSSATIFVMAVVSIIKQLLKRDKINKKSISLIAIGSVIGGIIGQKILRLLVKHSSDINNVNILQSVMLIVILLFSFFYMEYRDKFKKHSLNSIFLIILMGIFLGSISAFLGIGGGPINVAALTIFFSMNAKEATRNSIIIIMFSQGAKILSVACTTGFGIYNLKALPVMLIGGVIGGLLGYKLNKKLSENSIVRIFNVAVILITLLNVYNIVKLL</sequence>
<comment type="caution">
    <text evidence="7">The sequence shown here is derived from an EMBL/GenBank/DDBJ whole genome shotgun (WGS) entry which is preliminary data.</text>
</comment>
<evidence type="ECO:0000313" key="8">
    <source>
        <dbReference type="Proteomes" id="UP001501764"/>
    </source>
</evidence>
<proteinExistence type="inferred from homology"/>
<dbReference type="PANTHER" id="PTHR43701">
    <property type="entry name" value="MEMBRANE TRANSPORTER PROTEIN MJ0441-RELATED"/>
    <property type="match status" value="1"/>
</dbReference>
<keyword evidence="4 6" id="KW-1133">Transmembrane helix</keyword>
<feature type="transmembrane region" description="Helical" evidence="6">
    <location>
        <begin position="40"/>
        <end position="64"/>
    </location>
</feature>
<dbReference type="PANTHER" id="PTHR43701:SF5">
    <property type="entry name" value="MEMBRANE TRANSPORTER PROTEIN-RELATED"/>
    <property type="match status" value="1"/>
</dbReference>
<dbReference type="InterPro" id="IPR051598">
    <property type="entry name" value="TSUP/Inactive_protease-like"/>
</dbReference>
<organism evidence="7 8">
    <name type="scientific">Clostridium nitritogenes</name>
    <dbReference type="NCBI Taxonomy" id="83340"/>
    <lineage>
        <taxon>Bacteria</taxon>
        <taxon>Bacillati</taxon>
        <taxon>Bacillota</taxon>
        <taxon>Clostridia</taxon>
        <taxon>Eubacteriales</taxon>
        <taxon>Clostridiaceae</taxon>
        <taxon>Clostridium</taxon>
    </lineage>
</organism>
<accession>A0ABP3WXU9</accession>
<dbReference type="InterPro" id="IPR002781">
    <property type="entry name" value="TM_pro_TauE-like"/>
</dbReference>
<protein>
    <recommendedName>
        <fullName evidence="6">Probable membrane transporter protein</fullName>
    </recommendedName>
</protein>
<name>A0ABP3WXU9_9CLOT</name>
<evidence type="ECO:0000256" key="1">
    <source>
        <dbReference type="ARBA" id="ARBA00004141"/>
    </source>
</evidence>
<feature type="transmembrane region" description="Helical" evidence="6">
    <location>
        <begin position="240"/>
        <end position="257"/>
    </location>
</feature>
<feature type="transmembrane region" description="Helical" evidence="6">
    <location>
        <begin position="107"/>
        <end position="126"/>
    </location>
</feature>
<comment type="similarity">
    <text evidence="2 6">Belongs to the 4-toluene sulfonate uptake permease (TSUP) (TC 2.A.102) family.</text>
</comment>
<dbReference type="RefSeq" id="WP_338595886.1">
    <property type="nucleotide sequence ID" value="NZ_BAAACO010000001.1"/>
</dbReference>
<evidence type="ECO:0000256" key="4">
    <source>
        <dbReference type="ARBA" id="ARBA00022989"/>
    </source>
</evidence>
<keyword evidence="3 6" id="KW-0812">Transmembrane</keyword>
<evidence type="ECO:0000256" key="5">
    <source>
        <dbReference type="ARBA" id="ARBA00023136"/>
    </source>
</evidence>
<gene>
    <name evidence="7" type="ORF">GCM10008916_15650</name>
</gene>
<feature type="transmembrane region" description="Helical" evidence="6">
    <location>
        <begin position="210"/>
        <end position="228"/>
    </location>
</feature>
<comment type="subcellular location">
    <subcellularLocation>
        <location evidence="6">Cell membrane</location>
        <topology evidence="6">Multi-pass membrane protein</topology>
    </subcellularLocation>
    <subcellularLocation>
        <location evidence="1">Membrane</location>
        <topology evidence="1">Multi-pass membrane protein</topology>
    </subcellularLocation>
</comment>
<dbReference type="EMBL" id="BAAACO010000001">
    <property type="protein sequence ID" value="GAA0858320.1"/>
    <property type="molecule type" value="Genomic_DNA"/>
</dbReference>
<feature type="transmembrane region" description="Helical" evidence="6">
    <location>
        <begin position="76"/>
        <end position="95"/>
    </location>
</feature>
<dbReference type="Proteomes" id="UP001501764">
    <property type="component" value="Unassembled WGS sequence"/>
</dbReference>
<keyword evidence="6" id="KW-1003">Cell membrane</keyword>
<reference evidence="8" key="1">
    <citation type="journal article" date="2019" name="Int. J. Syst. Evol. Microbiol.">
        <title>The Global Catalogue of Microorganisms (GCM) 10K type strain sequencing project: providing services to taxonomists for standard genome sequencing and annotation.</title>
        <authorList>
            <consortium name="The Broad Institute Genomics Platform"/>
            <consortium name="The Broad Institute Genome Sequencing Center for Infectious Disease"/>
            <person name="Wu L."/>
            <person name="Ma J."/>
        </authorList>
    </citation>
    <scope>NUCLEOTIDE SEQUENCE [LARGE SCALE GENOMIC DNA]</scope>
    <source>
        <strain evidence="8">JCM 6485</strain>
    </source>
</reference>
<keyword evidence="8" id="KW-1185">Reference proteome</keyword>
<evidence type="ECO:0000313" key="7">
    <source>
        <dbReference type="EMBL" id="GAA0858320.1"/>
    </source>
</evidence>
<evidence type="ECO:0000256" key="6">
    <source>
        <dbReference type="RuleBase" id="RU363041"/>
    </source>
</evidence>